<proteinExistence type="predicted"/>
<comment type="caution">
    <text evidence="1">The sequence shown here is derived from an EMBL/GenBank/DDBJ whole genome shotgun (WGS) entry which is preliminary data.</text>
</comment>
<dbReference type="InterPro" id="IPR055982">
    <property type="entry name" value="DUF7560"/>
</dbReference>
<name>V4GXR5_9EURY</name>
<dbReference type="EMBL" id="ASGZ01000002">
    <property type="protein sequence ID" value="ESP89951.1"/>
    <property type="molecule type" value="Genomic_DNA"/>
</dbReference>
<protein>
    <submittedName>
        <fullName evidence="1">Uncharacterized protein</fullName>
    </submittedName>
</protein>
<evidence type="ECO:0000313" key="1">
    <source>
        <dbReference type="EMBL" id="ESP89951.1"/>
    </source>
</evidence>
<dbReference type="eggNOG" id="arCOG06412">
    <property type="taxonomic scope" value="Archaea"/>
</dbReference>
<dbReference type="RefSeq" id="WP_023392655.1">
    <property type="nucleotide sequence ID" value="NZ_ASGZ01000002.1"/>
</dbReference>
<accession>V4GXR5</accession>
<reference evidence="1 2" key="1">
    <citation type="journal article" date="2013" name="Genome Announc.">
        <title>Draft Genome Sequence of 'Candidatus Halobonum tyrrellensis' Strain G22, Isolated from the Hypersaline Waters of Lake Tyrrell, Australia.</title>
        <authorList>
            <person name="Ugalde J.A."/>
            <person name="Narasingarao P."/>
            <person name="Kuo S."/>
            <person name="Podell S."/>
            <person name="Allen E.E."/>
        </authorList>
    </citation>
    <scope>NUCLEOTIDE SEQUENCE [LARGE SCALE GENOMIC DNA]</scope>
    <source>
        <strain evidence="1 2">G22</strain>
    </source>
</reference>
<evidence type="ECO:0000313" key="2">
    <source>
        <dbReference type="Proteomes" id="UP000017840"/>
    </source>
</evidence>
<dbReference type="AlphaFoldDB" id="V4GXR5"/>
<dbReference type="OrthoDB" id="284396at2157"/>
<sequence length="54" mass="5698">MDGETEYVFDCPACGESLEVNGSMRDALLEKGCVVCGSSLTPEAFTKTTSTEST</sequence>
<organism evidence="1 2">
    <name type="scientific">Candidatus Halobonum tyrrellensis G22</name>
    <dbReference type="NCBI Taxonomy" id="1324957"/>
    <lineage>
        <taxon>Archaea</taxon>
        <taxon>Methanobacteriati</taxon>
        <taxon>Methanobacteriota</taxon>
        <taxon>Stenosarchaea group</taxon>
        <taxon>Halobacteria</taxon>
        <taxon>Halobacteriales</taxon>
        <taxon>Haloferacaceae</taxon>
        <taxon>Candidatus Halobonum</taxon>
    </lineage>
</organism>
<dbReference type="Proteomes" id="UP000017840">
    <property type="component" value="Unassembled WGS sequence"/>
</dbReference>
<keyword evidence="2" id="KW-1185">Reference proteome</keyword>
<dbReference type="Pfam" id="PF24441">
    <property type="entry name" value="DUF7560"/>
    <property type="match status" value="1"/>
</dbReference>
<gene>
    <name evidence="1" type="ORF">K933_00272</name>
</gene>